<keyword evidence="2 3" id="KW-0560">Oxidoreductase</keyword>
<dbReference type="GO" id="GO:0006081">
    <property type="term" value="P:aldehyde metabolic process"/>
    <property type="evidence" value="ECO:0007669"/>
    <property type="project" value="InterPro"/>
</dbReference>
<dbReference type="Gene3D" id="3.40.605.10">
    <property type="entry name" value="Aldehyde Dehydrogenase, Chain A, domain 1"/>
    <property type="match status" value="1"/>
</dbReference>
<comment type="similarity">
    <text evidence="1 3 6">Belongs to the aldehyde dehydrogenase family.</text>
</comment>
<evidence type="ECO:0000256" key="4">
    <source>
        <dbReference type="PIRSR" id="PIRSR036492-1"/>
    </source>
</evidence>
<dbReference type="GO" id="GO:0005737">
    <property type="term" value="C:cytoplasm"/>
    <property type="evidence" value="ECO:0007669"/>
    <property type="project" value="TreeGrafter"/>
</dbReference>
<keyword evidence="7" id="KW-1133">Transmembrane helix</keyword>
<protein>
    <recommendedName>
        <fullName evidence="3">Aldehyde dehydrogenase</fullName>
    </recommendedName>
</protein>
<feature type="active site" evidence="4 5">
    <location>
        <position position="217"/>
    </location>
</feature>
<evidence type="ECO:0000256" key="7">
    <source>
        <dbReference type="SAM" id="Phobius"/>
    </source>
</evidence>
<proteinExistence type="inferred from homology"/>
<evidence type="ECO:0000256" key="1">
    <source>
        <dbReference type="ARBA" id="ARBA00009986"/>
    </source>
</evidence>
<dbReference type="RefSeq" id="XP_046061054.1">
    <property type="nucleotide sequence ID" value="XM_046205074.1"/>
</dbReference>
<evidence type="ECO:0000256" key="5">
    <source>
        <dbReference type="PROSITE-ProRule" id="PRU10007"/>
    </source>
</evidence>
<dbReference type="Proteomes" id="UP000769157">
    <property type="component" value="Unassembled WGS sequence"/>
</dbReference>
<gene>
    <name evidence="9" type="ORF">OGAPHI_004038</name>
</gene>
<dbReference type="EMBL" id="JAEUBE010000295">
    <property type="protein sequence ID" value="KAH3665850.1"/>
    <property type="molecule type" value="Genomic_DNA"/>
</dbReference>
<keyword evidence="7" id="KW-0812">Transmembrane</keyword>
<feature type="active site" evidence="4">
    <location>
        <position position="251"/>
    </location>
</feature>
<dbReference type="InterPro" id="IPR016162">
    <property type="entry name" value="Ald_DH_N"/>
</dbReference>
<dbReference type="InterPro" id="IPR016163">
    <property type="entry name" value="Ald_DH_C"/>
</dbReference>
<reference evidence="9" key="1">
    <citation type="journal article" date="2021" name="Open Biol.">
        <title>Shared evolutionary footprints suggest mitochondrial oxidative damage underlies multiple complex I losses in fungi.</title>
        <authorList>
            <person name="Schikora-Tamarit M.A."/>
            <person name="Marcet-Houben M."/>
            <person name="Nosek J."/>
            <person name="Gabaldon T."/>
        </authorList>
    </citation>
    <scope>NUCLEOTIDE SEQUENCE</scope>
    <source>
        <strain evidence="9">CBS6075</strain>
    </source>
</reference>
<evidence type="ECO:0000256" key="2">
    <source>
        <dbReference type="ARBA" id="ARBA00023002"/>
    </source>
</evidence>
<dbReference type="PANTHER" id="PTHR43570">
    <property type="entry name" value="ALDEHYDE DEHYDROGENASE"/>
    <property type="match status" value="1"/>
</dbReference>
<dbReference type="Gene3D" id="3.40.309.10">
    <property type="entry name" value="Aldehyde Dehydrogenase, Chain A, domain 2"/>
    <property type="match status" value="1"/>
</dbReference>
<evidence type="ECO:0000313" key="9">
    <source>
        <dbReference type="EMBL" id="KAH3665850.1"/>
    </source>
</evidence>
<comment type="caution">
    <text evidence="9">The sequence shown here is derived from an EMBL/GenBank/DDBJ whole genome shotgun (WGS) entry which is preliminary data.</text>
</comment>
<dbReference type="InterPro" id="IPR015590">
    <property type="entry name" value="Aldehyde_DH_dom"/>
</dbReference>
<dbReference type="GeneID" id="70236003"/>
<keyword evidence="7" id="KW-0472">Membrane</keyword>
<dbReference type="AlphaFoldDB" id="A0A9P8P5Z7"/>
<dbReference type="InterPro" id="IPR029510">
    <property type="entry name" value="Ald_DH_CS_GLU"/>
</dbReference>
<dbReference type="OrthoDB" id="440325at2759"/>
<sequence length="499" mass="55173">MAEISLSEIPAAVDELRTSFVSRPRRSTQFVKTQLLSLKESVKKYRSELIQSLVTDFNRAPLETVIGEFAPVEGELTYLINNLSSLTAPEYPTSKPFAYAVVPIRLEKEALGTILIVSPFNFPLLLSLSPLVGALSAGNNVVLKLPYDRCPTFCSVLTKVLSESIDPEVLKIVNGGLPESKALLEQKYDKIMFTGSTSVGKIVHAKAAESLTPTLLELGGKSPTFLTASADLEVAITRILWGTFFSAGQACTSPDYLLIQDTIYDKAISTILKLAKKDWQFDESSDYTHIINADSYNRLTKLLETTNGQTIFGGKYDAKTRFLSPTIVADVDWTDPLMKDEVFGPILPVLKYSSLEKTVEEVQKFHDTPLATYVFSNSQQEIDTVKRIRSGALLINDTMIHPSIFTCPFGGVGTSGMGAYHGQYSIDTFSHKKIVLQQPKWYEALLKDRYPPYTQGKIDKLSLVFRIPNVKTLTSGHFQAAVAVLLAVFIGFFLGKRHA</sequence>
<feature type="domain" description="Aldehyde dehydrogenase" evidence="8">
    <location>
        <begin position="11"/>
        <end position="435"/>
    </location>
</feature>
<feature type="transmembrane region" description="Helical" evidence="7">
    <location>
        <begin position="476"/>
        <end position="495"/>
    </location>
</feature>
<accession>A0A9P8P5Z7</accession>
<dbReference type="PIRSF" id="PIRSF036492">
    <property type="entry name" value="ALDH"/>
    <property type="match status" value="1"/>
</dbReference>
<dbReference type="PANTHER" id="PTHR43570:SF16">
    <property type="entry name" value="ALDEHYDE DEHYDROGENASE TYPE III, ISOFORM Q"/>
    <property type="match status" value="1"/>
</dbReference>
<dbReference type="InterPro" id="IPR012394">
    <property type="entry name" value="Aldehyde_DH_NAD(P)"/>
</dbReference>
<keyword evidence="10" id="KW-1185">Reference proteome</keyword>
<dbReference type="InterPro" id="IPR016161">
    <property type="entry name" value="Ald_DH/histidinol_DH"/>
</dbReference>
<dbReference type="GO" id="GO:0004029">
    <property type="term" value="F:aldehyde dehydrogenase (NAD+) activity"/>
    <property type="evidence" value="ECO:0007669"/>
    <property type="project" value="TreeGrafter"/>
</dbReference>
<evidence type="ECO:0000313" key="10">
    <source>
        <dbReference type="Proteomes" id="UP000769157"/>
    </source>
</evidence>
<dbReference type="SUPFAM" id="SSF53720">
    <property type="entry name" value="ALDH-like"/>
    <property type="match status" value="1"/>
</dbReference>
<evidence type="ECO:0000256" key="6">
    <source>
        <dbReference type="RuleBase" id="RU003345"/>
    </source>
</evidence>
<dbReference type="PROSITE" id="PS00687">
    <property type="entry name" value="ALDEHYDE_DEHYDR_GLU"/>
    <property type="match status" value="1"/>
</dbReference>
<evidence type="ECO:0000259" key="8">
    <source>
        <dbReference type="Pfam" id="PF00171"/>
    </source>
</evidence>
<reference evidence="9" key="2">
    <citation type="submission" date="2021-01" db="EMBL/GenBank/DDBJ databases">
        <authorList>
            <person name="Schikora-Tamarit M.A."/>
        </authorList>
    </citation>
    <scope>NUCLEOTIDE SEQUENCE</scope>
    <source>
        <strain evidence="9">CBS6075</strain>
    </source>
</reference>
<organism evidence="9 10">
    <name type="scientific">Ogataea philodendri</name>
    <dbReference type="NCBI Taxonomy" id="1378263"/>
    <lineage>
        <taxon>Eukaryota</taxon>
        <taxon>Fungi</taxon>
        <taxon>Dikarya</taxon>
        <taxon>Ascomycota</taxon>
        <taxon>Saccharomycotina</taxon>
        <taxon>Pichiomycetes</taxon>
        <taxon>Pichiales</taxon>
        <taxon>Pichiaceae</taxon>
        <taxon>Ogataea</taxon>
    </lineage>
</organism>
<evidence type="ECO:0000256" key="3">
    <source>
        <dbReference type="PIRNR" id="PIRNR036492"/>
    </source>
</evidence>
<dbReference type="Pfam" id="PF00171">
    <property type="entry name" value="Aldedh"/>
    <property type="match status" value="1"/>
</dbReference>
<name>A0A9P8P5Z7_9ASCO</name>